<keyword evidence="1 2" id="KW-0732">Signal</keyword>
<dbReference type="RefSeq" id="WP_139081289.1">
    <property type="nucleotide sequence ID" value="NZ_VDFV01000009.1"/>
</dbReference>
<dbReference type="Pfam" id="PF13416">
    <property type="entry name" value="SBP_bac_8"/>
    <property type="match status" value="1"/>
</dbReference>
<dbReference type="InterPro" id="IPR006059">
    <property type="entry name" value="SBP"/>
</dbReference>
<dbReference type="OrthoDB" id="8673316at2"/>
<dbReference type="Proteomes" id="UP000305709">
    <property type="component" value="Unassembled WGS sequence"/>
</dbReference>
<evidence type="ECO:0000256" key="1">
    <source>
        <dbReference type="ARBA" id="ARBA00022729"/>
    </source>
</evidence>
<evidence type="ECO:0000313" key="4">
    <source>
        <dbReference type="Proteomes" id="UP000305709"/>
    </source>
</evidence>
<name>A0A5C4NDI4_9RHOB</name>
<evidence type="ECO:0000256" key="2">
    <source>
        <dbReference type="SAM" id="SignalP"/>
    </source>
</evidence>
<gene>
    <name evidence="3" type="ORF">FHG71_08950</name>
</gene>
<proteinExistence type="predicted"/>
<feature type="chain" id="PRO_5022890435" evidence="2">
    <location>
        <begin position="18"/>
        <end position="342"/>
    </location>
</feature>
<dbReference type="SUPFAM" id="SSF53850">
    <property type="entry name" value="Periplasmic binding protein-like II"/>
    <property type="match status" value="1"/>
</dbReference>
<protein>
    <submittedName>
        <fullName evidence="3">ABC transporter substrate-binding protein</fullName>
    </submittedName>
</protein>
<dbReference type="GO" id="GO:0030288">
    <property type="term" value="C:outer membrane-bounded periplasmic space"/>
    <property type="evidence" value="ECO:0007669"/>
    <property type="project" value="TreeGrafter"/>
</dbReference>
<feature type="signal peptide" evidence="2">
    <location>
        <begin position="1"/>
        <end position="17"/>
    </location>
</feature>
<dbReference type="PANTHER" id="PTHR30006">
    <property type="entry name" value="THIAMINE-BINDING PERIPLASMIC PROTEIN-RELATED"/>
    <property type="match status" value="1"/>
</dbReference>
<dbReference type="Gene3D" id="3.40.190.10">
    <property type="entry name" value="Periplasmic binding protein-like II"/>
    <property type="match status" value="2"/>
</dbReference>
<sequence>MRLLLGLLLLLCGPLRAEVTPPAAELVVYWSLDEALGAPLVEGFQARHPGVAVRAETLLTGEIHDRIVRETEAGRGTADLAFSSAMDLQVKLANDGYAQEAVTPATDGWPAWANWRDTAYALTFEPAVIVYHRPSFPEGPPDSRGALLAWLKAQAAPAGIGTYDVERAGVGYLLLARDAEHFRDIWPLLGAMGRAGVETFPTTREVLERVADGRLRLGYNVLGSYAADLARERPDLGIVVPRDYVVVASRVALVPRAARSPDLGTAFLAWLMSPEGQEVLADRLRLPAVSLEVAGHADTAAMREALGARLRPVPVSPGLLAYLDRSRRDGMIERWRAALAGK</sequence>
<evidence type="ECO:0000313" key="3">
    <source>
        <dbReference type="EMBL" id="TNC72172.1"/>
    </source>
</evidence>
<reference evidence="3 4" key="1">
    <citation type="submission" date="2019-06" db="EMBL/GenBank/DDBJ databases">
        <authorList>
            <person name="Jiang L."/>
        </authorList>
    </citation>
    <scope>NUCLEOTIDE SEQUENCE [LARGE SCALE GENOMIC DNA]</scope>
    <source>
        <strain evidence="3 4">YIM 48858</strain>
    </source>
</reference>
<dbReference type="AlphaFoldDB" id="A0A5C4NDI4"/>
<keyword evidence="4" id="KW-1185">Reference proteome</keyword>
<accession>A0A5C4NDI4</accession>
<comment type="caution">
    <text evidence="3">The sequence shown here is derived from an EMBL/GenBank/DDBJ whole genome shotgun (WGS) entry which is preliminary data.</text>
</comment>
<organism evidence="3 4">
    <name type="scientific">Rubellimicrobium roseum</name>
    <dbReference type="NCBI Taxonomy" id="687525"/>
    <lineage>
        <taxon>Bacteria</taxon>
        <taxon>Pseudomonadati</taxon>
        <taxon>Pseudomonadota</taxon>
        <taxon>Alphaproteobacteria</taxon>
        <taxon>Rhodobacterales</taxon>
        <taxon>Roseobacteraceae</taxon>
        <taxon>Rubellimicrobium</taxon>
    </lineage>
</organism>
<dbReference type="EMBL" id="VDFV01000009">
    <property type="protein sequence ID" value="TNC72172.1"/>
    <property type="molecule type" value="Genomic_DNA"/>
</dbReference>
<dbReference type="PANTHER" id="PTHR30006:SF25">
    <property type="entry name" value="PHOSPHOGLYCERATE TRANSPORT REGULATORY PROTEIN PGTC"/>
    <property type="match status" value="1"/>
</dbReference>